<dbReference type="GO" id="GO:0005829">
    <property type="term" value="C:cytosol"/>
    <property type="evidence" value="ECO:0007669"/>
    <property type="project" value="TreeGrafter"/>
</dbReference>
<reference evidence="6" key="1">
    <citation type="submission" date="2021-01" db="EMBL/GenBank/DDBJ databases">
        <title>Tabrizicola alba sp. nov. a motile alkaliphilic bacterium isolated from a soda lake.</title>
        <authorList>
            <person name="Szuroczki S."/>
            <person name="Abbaszade G."/>
            <person name="Schumann P."/>
            <person name="Toth E."/>
        </authorList>
    </citation>
    <scope>NUCLEOTIDE SEQUENCE</scope>
    <source>
        <strain evidence="6">DMG-N-6</strain>
    </source>
</reference>
<dbReference type="GO" id="GO:0004519">
    <property type="term" value="F:endonuclease activity"/>
    <property type="evidence" value="ECO:0007669"/>
    <property type="project" value="UniProtKB-KW"/>
</dbReference>
<proteinExistence type="inferred from homology"/>
<dbReference type="GO" id="GO:0003676">
    <property type="term" value="F:nucleic acid binding"/>
    <property type="evidence" value="ECO:0007669"/>
    <property type="project" value="InterPro"/>
</dbReference>
<evidence type="ECO:0000256" key="4">
    <source>
        <dbReference type="ARBA" id="ARBA00040194"/>
    </source>
</evidence>
<evidence type="ECO:0000259" key="5">
    <source>
        <dbReference type="SMART" id="SM00507"/>
    </source>
</evidence>
<evidence type="ECO:0000313" key="7">
    <source>
        <dbReference type="Proteomes" id="UP000648908"/>
    </source>
</evidence>
<comment type="caution">
    <text evidence="6">The sequence shown here is derived from an EMBL/GenBank/DDBJ whole genome shotgun (WGS) entry which is preliminary data.</text>
</comment>
<accession>A0A8K0V8Q7</accession>
<dbReference type="GO" id="GO:0016787">
    <property type="term" value="F:hydrolase activity"/>
    <property type="evidence" value="ECO:0007669"/>
    <property type="project" value="UniProtKB-KW"/>
</dbReference>
<dbReference type="Proteomes" id="UP000648908">
    <property type="component" value="Unassembled WGS sequence"/>
</dbReference>
<dbReference type="InterPro" id="IPR003615">
    <property type="entry name" value="HNH_nuc"/>
</dbReference>
<gene>
    <name evidence="6" type="ORF">JL811_11030</name>
</gene>
<dbReference type="EMBL" id="JAESVN010000004">
    <property type="protein sequence ID" value="MBL4917754.1"/>
    <property type="molecule type" value="Genomic_DNA"/>
</dbReference>
<name>A0A8K0V8Q7_9RHOB</name>
<organism evidence="6 7">
    <name type="scientific">Szabonella alba</name>
    <dbReference type="NCBI Taxonomy" id="2804194"/>
    <lineage>
        <taxon>Bacteria</taxon>
        <taxon>Pseudomonadati</taxon>
        <taxon>Pseudomonadota</taxon>
        <taxon>Alphaproteobacteria</taxon>
        <taxon>Rhodobacterales</taxon>
        <taxon>Paracoccaceae</taxon>
        <taxon>Szabonella</taxon>
    </lineage>
</organism>
<keyword evidence="1" id="KW-0540">Nuclease</keyword>
<comment type="similarity">
    <text evidence="3">Belongs to the HNH nuclease family.</text>
</comment>
<keyword evidence="6" id="KW-0255">Endonuclease</keyword>
<feature type="domain" description="HNH nuclease" evidence="5">
    <location>
        <begin position="23"/>
        <end position="75"/>
    </location>
</feature>
<dbReference type="Pfam" id="PF01844">
    <property type="entry name" value="HNH"/>
    <property type="match status" value="1"/>
</dbReference>
<dbReference type="InterPro" id="IPR002711">
    <property type="entry name" value="HNH"/>
</dbReference>
<dbReference type="GO" id="GO:0008270">
    <property type="term" value="F:zinc ion binding"/>
    <property type="evidence" value="ECO:0007669"/>
    <property type="project" value="InterPro"/>
</dbReference>
<dbReference type="RefSeq" id="WP_202688679.1">
    <property type="nucleotide sequence ID" value="NZ_JAESVN010000004.1"/>
</dbReference>
<sequence length="111" mass="13044">MGLIRKDHARHSKRVTSTRRWQVLRHQILERDGWKCRCCNERRRLEIDHIKPVRTHPELSFDPRNLQTLCGPCHTKKTRIECGHKEKSPERKAWADAVAELAAETATQAKE</sequence>
<dbReference type="CDD" id="cd00085">
    <property type="entry name" value="HNHc"/>
    <property type="match status" value="1"/>
</dbReference>
<evidence type="ECO:0000256" key="3">
    <source>
        <dbReference type="ARBA" id="ARBA00038412"/>
    </source>
</evidence>
<keyword evidence="2" id="KW-0378">Hydrolase</keyword>
<evidence type="ECO:0000256" key="1">
    <source>
        <dbReference type="ARBA" id="ARBA00022722"/>
    </source>
</evidence>
<protein>
    <recommendedName>
        <fullName evidence="4">Putative HNH nuclease YajD</fullName>
    </recommendedName>
</protein>
<evidence type="ECO:0000313" key="6">
    <source>
        <dbReference type="EMBL" id="MBL4917754.1"/>
    </source>
</evidence>
<evidence type="ECO:0000256" key="2">
    <source>
        <dbReference type="ARBA" id="ARBA00022801"/>
    </source>
</evidence>
<dbReference type="SMART" id="SM00507">
    <property type="entry name" value="HNHc"/>
    <property type="match status" value="1"/>
</dbReference>
<keyword evidence="7" id="KW-1185">Reference proteome</keyword>
<dbReference type="PANTHER" id="PTHR41286:SF1">
    <property type="entry name" value="HNH NUCLEASE YAJD-RELATED"/>
    <property type="match status" value="1"/>
</dbReference>
<dbReference type="PANTHER" id="PTHR41286">
    <property type="entry name" value="HNH NUCLEASE YAJD-RELATED"/>
    <property type="match status" value="1"/>
</dbReference>
<dbReference type="Gene3D" id="1.10.30.50">
    <property type="match status" value="1"/>
</dbReference>
<dbReference type="AlphaFoldDB" id="A0A8K0V8Q7"/>